<evidence type="ECO:0000313" key="3">
    <source>
        <dbReference type="Proteomes" id="UP000306324"/>
    </source>
</evidence>
<comment type="caution">
    <text evidence="2">The sequence shown here is derived from an EMBL/GenBank/DDBJ whole genome shotgun (WGS) entry which is preliminary data.</text>
</comment>
<dbReference type="Proteomes" id="UP000306324">
    <property type="component" value="Unassembled WGS sequence"/>
</dbReference>
<sequence>MAGFRIPHAREYFETLPVPPPSTVYGMLLSLVGEEDRCRHQGAELAIAILSQPALSVVLRTTWRIKDKKQGPGMGSNRRPDFQELLSGLRLAIWLRPGREAGTMPSLFQRVGDVLANPAASRRFGALALGESTHLVDELRPLRHGDLTNARPLLADTDGDLSLTLWPNHVGSKGTVWGQYRLAKTMVGDTPLEQAWITIRRAEQPGSPFPEGVP</sequence>
<proteinExistence type="predicted"/>
<name>A0A5S4F6T8_9PROT</name>
<dbReference type="GO" id="GO:0051607">
    <property type="term" value="P:defense response to virus"/>
    <property type="evidence" value="ECO:0007669"/>
    <property type="project" value="UniProtKB-KW"/>
</dbReference>
<dbReference type="EMBL" id="SWAD01000050">
    <property type="protein sequence ID" value="TMQ76473.1"/>
    <property type="molecule type" value="Genomic_DNA"/>
</dbReference>
<organism evidence="2 3">
    <name type="scientific">Candidatus Accumulibacter phosphatis</name>
    <dbReference type="NCBI Taxonomy" id="327160"/>
    <lineage>
        <taxon>Bacteria</taxon>
        <taxon>Pseudomonadati</taxon>
        <taxon>Pseudomonadota</taxon>
        <taxon>Betaproteobacteria</taxon>
        <taxon>Candidatus Accumulibacter</taxon>
    </lineage>
</organism>
<keyword evidence="1" id="KW-0051">Antiviral defense</keyword>
<reference evidence="2 3" key="1">
    <citation type="submission" date="2019-04" db="EMBL/GenBank/DDBJ databases">
        <title>A novel phosphate-accumulating bacterium identified in bioreactor for phosphate removal from wastewater.</title>
        <authorList>
            <person name="Kotlyarov R.Y."/>
            <person name="Beletsky A.V."/>
            <person name="Kallistova A.Y."/>
            <person name="Dorofeev A.G."/>
            <person name="Nikolaev Y.Y."/>
            <person name="Pimenov N.V."/>
            <person name="Ravin N.V."/>
            <person name="Mardanov A.V."/>
        </authorList>
    </citation>
    <scope>NUCLEOTIDE SEQUENCE [LARGE SCALE GENOMIC DNA]</scope>
    <source>
        <strain evidence="2 3">Bin19</strain>
    </source>
</reference>
<dbReference type="InterPro" id="IPR013415">
    <property type="entry name" value="Cas5_Cmx5_DevS"/>
</dbReference>
<dbReference type="InterPro" id="IPR013422">
    <property type="entry name" value="CRISPR-assoc_prot_Cas5_N"/>
</dbReference>
<evidence type="ECO:0000313" key="2">
    <source>
        <dbReference type="EMBL" id="TMQ76473.1"/>
    </source>
</evidence>
<dbReference type="NCBIfam" id="TIGR02586">
    <property type="entry name" value="cas5_cmx5_devS"/>
    <property type="match status" value="1"/>
</dbReference>
<evidence type="ECO:0000256" key="1">
    <source>
        <dbReference type="ARBA" id="ARBA00023118"/>
    </source>
</evidence>
<dbReference type="NCBIfam" id="TIGR02593">
    <property type="entry name" value="CRISPR_cas5"/>
    <property type="match status" value="1"/>
</dbReference>
<protein>
    <submittedName>
        <fullName evidence="2">Fruiting body developmental protein S-like protein</fullName>
    </submittedName>
</protein>
<keyword evidence="3" id="KW-1185">Reference proteome</keyword>
<dbReference type="AlphaFoldDB" id="A0A5S4F6T8"/>
<accession>A0A5S4F6T8</accession>
<gene>
    <name evidence="2" type="ORF">ACCUM_4323</name>
</gene>